<dbReference type="EMBL" id="JH600070">
    <property type="protein sequence ID" value="EIJ43230.1"/>
    <property type="molecule type" value="Genomic_DNA"/>
</dbReference>
<keyword evidence="2" id="KW-1185">Reference proteome</keyword>
<organism evidence="1 2">
    <name type="scientific">Beggiatoa alba B18LD</name>
    <dbReference type="NCBI Taxonomy" id="395493"/>
    <lineage>
        <taxon>Bacteria</taxon>
        <taxon>Pseudomonadati</taxon>
        <taxon>Pseudomonadota</taxon>
        <taxon>Gammaproteobacteria</taxon>
        <taxon>Thiotrichales</taxon>
        <taxon>Thiotrichaceae</taxon>
        <taxon>Beggiatoa</taxon>
    </lineage>
</organism>
<dbReference type="Proteomes" id="UP000005744">
    <property type="component" value="Unassembled WGS sequence"/>
</dbReference>
<dbReference type="RefSeq" id="WP_002690235.1">
    <property type="nucleotide sequence ID" value="NZ_JH600070.1"/>
</dbReference>
<evidence type="ECO:0000313" key="2">
    <source>
        <dbReference type="Proteomes" id="UP000005744"/>
    </source>
</evidence>
<evidence type="ECO:0000313" key="1">
    <source>
        <dbReference type="EMBL" id="EIJ43230.1"/>
    </source>
</evidence>
<dbReference type="OrthoDB" id="9952886at2"/>
<dbReference type="PROSITE" id="PS51257">
    <property type="entry name" value="PROKAR_LIPOPROTEIN"/>
    <property type="match status" value="1"/>
</dbReference>
<proteinExistence type="predicted"/>
<sequence>MQFIKYILIACFPFIIMACDGKPSNMLKDSDSNRQVAPMSTQSAPKDPDLKLAFCKDNPLHADCQTTTKY</sequence>
<accession>I3CHY7</accession>
<dbReference type="AlphaFoldDB" id="I3CHY7"/>
<gene>
    <name evidence="1" type="ORF">BegalDRAFT_2377</name>
</gene>
<reference evidence="1 2" key="1">
    <citation type="submission" date="2011-11" db="EMBL/GenBank/DDBJ databases">
        <title>Improved High-Quality Draft sequence of Beggiatoa alba B18lD.</title>
        <authorList>
            <consortium name="US DOE Joint Genome Institute"/>
            <person name="Lucas S."/>
            <person name="Han J."/>
            <person name="Lapidus A."/>
            <person name="Cheng J.-F."/>
            <person name="Goodwin L."/>
            <person name="Pitluck S."/>
            <person name="Peters L."/>
            <person name="Mikhailova N."/>
            <person name="Held B."/>
            <person name="Detter J.C."/>
            <person name="Han C."/>
            <person name="Tapia R."/>
            <person name="Land M."/>
            <person name="Hauser L."/>
            <person name="Kyrpides N."/>
            <person name="Ivanova N."/>
            <person name="Pagani I."/>
            <person name="Samuel K."/>
            <person name="Teske A."/>
            <person name="Mueller J."/>
            <person name="Woyke T."/>
        </authorList>
    </citation>
    <scope>NUCLEOTIDE SEQUENCE [LARGE SCALE GENOMIC DNA]</scope>
    <source>
        <strain evidence="1 2">B18LD</strain>
    </source>
</reference>
<protein>
    <submittedName>
        <fullName evidence="1">Uncharacterized protein</fullName>
    </submittedName>
</protein>
<name>I3CHY7_9GAMM</name>
<dbReference type="HOGENOM" id="CLU_2749604_0_0_6"/>